<proteinExistence type="predicted"/>
<keyword evidence="2" id="KW-1185">Reference proteome</keyword>
<keyword evidence="1" id="KW-0175">Coiled coil</keyword>
<organism evidence="2 3">
    <name type="scientific">Setaria digitata</name>
    <dbReference type="NCBI Taxonomy" id="48799"/>
    <lineage>
        <taxon>Eukaryota</taxon>
        <taxon>Metazoa</taxon>
        <taxon>Ecdysozoa</taxon>
        <taxon>Nematoda</taxon>
        <taxon>Chromadorea</taxon>
        <taxon>Rhabditida</taxon>
        <taxon>Spirurina</taxon>
        <taxon>Spiruromorpha</taxon>
        <taxon>Filarioidea</taxon>
        <taxon>Setariidae</taxon>
        <taxon>Setaria</taxon>
    </lineage>
</organism>
<feature type="coiled-coil region" evidence="1">
    <location>
        <begin position="378"/>
        <end position="412"/>
    </location>
</feature>
<evidence type="ECO:0000313" key="3">
    <source>
        <dbReference type="WBParaSite" id="sdigi.contig709.g9557.t1"/>
    </source>
</evidence>
<name>A0A915Q101_9BILA</name>
<evidence type="ECO:0000313" key="2">
    <source>
        <dbReference type="Proteomes" id="UP000887581"/>
    </source>
</evidence>
<dbReference type="Proteomes" id="UP000887581">
    <property type="component" value="Unplaced"/>
</dbReference>
<reference evidence="3" key="1">
    <citation type="submission" date="2022-11" db="UniProtKB">
        <authorList>
            <consortium name="WormBaseParasite"/>
        </authorList>
    </citation>
    <scope>IDENTIFICATION</scope>
</reference>
<accession>A0A915Q101</accession>
<evidence type="ECO:0000256" key="1">
    <source>
        <dbReference type="SAM" id="Coils"/>
    </source>
</evidence>
<protein>
    <submittedName>
        <fullName evidence="3">Uncharacterized protein</fullName>
    </submittedName>
</protein>
<dbReference type="AlphaFoldDB" id="A0A915Q101"/>
<dbReference type="WBParaSite" id="sdigi.contig709.g9557.t1">
    <property type="protein sequence ID" value="sdigi.contig709.g9557.t1"/>
    <property type="gene ID" value="sdigi.contig709.g9557"/>
</dbReference>
<feature type="coiled-coil region" evidence="1">
    <location>
        <begin position="59"/>
        <end position="225"/>
    </location>
</feature>
<sequence>MKLKESESKQVAIAELAKEILEKDRDKDQRISTLGEENLQQSRDISRLQALLKTRDEYLVDAENEVTKLRGEIIEINATKSAHLVELEQKISSLRAEINEKNGILFDQEQEIQELKKTVASKERELEKAAKMPVISVKQTGDTFSDSERAKLTEKMVELEMERNLMLDEISQLQDKIVMINQNLDNERSHVEELSMICSGYKQNVEELKNRCNELTSELNEYRSKTKIAKKGNSMFFEFVDERVKLEKDLLKLKSQNDFFASQKEVYELELNELRHELMLALTLRTDDRLVGGDTSASQLEISRLRTELMKLNAKLLEKCKEKAQIETEPVSNYTEIVDLKDYAFNSLKLSPALQTVFDLMPNLNFMMKTKRSVILNIFSCREEVRMLTLKLEKAEKERIEYFDKLRECEHRYSEECNRSRKMLNELECLKRRLLLEQKKNSNNLLIKALKPSNEVLSEQIADFGESDTHRTDPNVQTISGMQSSCNISDCSSTSTRQPLKPLREEENMNVPAELETGPTGSISDVNQNEALPLLTEIKTQTDTNLKEMPVEKRLRFQLSNDGLSQSVDGETKSVYPGRRKPKRRVIRRVCEASRL</sequence>
<feature type="coiled-coil region" evidence="1">
    <location>
        <begin position="302"/>
        <end position="329"/>
    </location>
</feature>
<dbReference type="Gene3D" id="1.10.287.1490">
    <property type="match status" value="1"/>
</dbReference>